<dbReference type="Proteomes" id="UP001152519">
    <property type="component" value="Unassembled WGS sequence"/>
</dbReference>
<keyword evidence="2" id="KW-1185">Reference proteome</keyword>
<comment type="caution">
    <text evidence="1">The sequence shown here is derived from an EMBL/GenBank/DDBJ whole genome shotgun (WGS) entry which is preliminary data.</text>
</comment>
<name>A0A9W4DQG4_9ACTN</name>
<evidence type="ECO:0000313" key="2">
    <source>
        <dbReference type="Proteomes" id="UP001152519"/>
    </source>
</evidence>
<reference evidence="1" key="1">
    <citation type="submission" date="2021-05" db="EMBL/GenBank/DDBJ databases">
        <authorList>
            <person name="Arsene-Ploetze F."/>
        </authorList>
    </citation>
    <scope>NUCLEOTIDE SEQUENCE</scope>
    <source>
        <strain evidence="1">DSM 42138</strain>
    </source>
</reference>
<accession>A0A9W4DQG4</accession>
<organism evidence="1 2">
    <name type="scientific">Actinacidiphila cocklensis</name>
    <dbReference type="NCBI Taxonomy" id="887465"/>
    <lineage>
        <taxon>Bacteria</taxon>
        <taxon>Bacillati</taxon>
        <taxon>Actinomycetota</taxon>
        <taxon>Actinomycetes</taxon>
        <taxon>Kitasatosporales</taxon>
        <taxon>Streptomycetaceae</taxon>
        <taxon>Actinacidiphila</taxon>
    </lineage>
</organism>
<dbReference type="EMBL" id="CAJSLV010000054">
    <property type="protein sequence ID" value="CAG6394238.1"/>
    <property type="molecule type" value="Genomic_DNA"/>
</dbReference>
<sequence length="90" mass="10013">MWHPHARKSFETFEIPSRVLIIETGPLAGNLDPRYVYRALSCPDTSSRRLLASEAFEIAAESVDSGSGRFNTVAVDRPQRLSNPHCVARS</sequence>
<protein>
    <submittedName>
        <fullName evidence="1">Uncharacterized protein</fullName>
    </submittedName>
</protein>
<proteinExistence type="predicted"/>
<dbReference type="AlphaFoldDB" id="A0A9W4DQG4"/>
<evidence type="ECO:0000313" key="1">
    <source>
        <dbReference type="EMBL" id="CAG6394238.1"/>
    </source>
</evidence>
<gene>
    <name evidence="1" type="ORF">SCOCK_250057</name>
</gene>